<keyword evidence="7" id="KW-0539">Nucleus</keyword>
<keyword evidence="3" id="KW-0808">Transferase</keyword>
<dbReference type="GO" id="GO:0007064">
    <property type="term" value="P:mitotic sister chromatid cohesion"/>
    <property type="evidence" value="ECO:0007669"/>
    <property type="project" value="TreeGrafter"/>
</dbReference>
<dbReference type="InterPro" id="IPR028009">
    <property type="entry name" value="ESCO_Acetyltransf_dom"/>
</dbReference>
<protein>
    <recommendedName>
        <fullName evidence="15">N-acetyltransferase ESCO2</fullName>
    </recommendedName>
</protein>
<dbReference type="GO" id="GO:0000785">
    <property type="term" value="C:chromatin"/>
    <property type="evidence" value="ECO:0007669"/>
    <property type="project" value="TreeGrafter"/>
</dbReference>
<dbReference type="GO" id="GO:0005634">
    <property type="term" value="C:nucleus"/>
    <property type="evidence" value="ECO:0007669"/>
    <property type="project" value="UniProtKB-SubCell"/>
</dbReference>
<feature type="region of interest" description="Disordered" evidence="10">
    <location>
        <begin position="385"/>
        <end position="433"/>
    </location>
</feature>
<evidence type="ECO:0000259" key="11">
    <source>
        <dbReference type="Pfam" id="PF13878"/>
    </source>
</evidence>
<dbReference type="Pfam" id="PF13878">
    <property type="entry name" value="zf-C2H2_3"/>
    <property type="match status" value="1"/>
</dbReference>
<feature type="region of interest" description="Disordered" evidence="10">
    <location>
        <begin position="274"/>
        <end position="294"/>
    </location>
</feature>
<gene>
    <name evidence="13" type="ORF">CVIRNUC_002536</name>
</gene>
<dbReference type="Pfam" id="PF13880">
    <property type="entry name" value="Acetyltransf_13"/>
    <property type="match status" value="1"/>
</dbReference>
<keyword evidence="5" id="KW-0863">Zinc-finger</keyword>
<evidence type="ECO:0000256" key="7">
    <source>
        <dbReference type="ARBA" id="ARBA00023242"/>
    </source>
</evidence>
<keyword evidence="14" id="KW-1185">Reference proteome</keyword>
<dbReference type="EMBL" id="CAUYUE010000003">
    <property type="protein sequence ID" value="CAK0757396.1"/>
    <property type="molecule type" value="Genomic_DNA"/>
</dbReference>
<evidence type="ECO:0000313" key="14">
    <source>
        <dbReference type="Proteomes" id="UP001314263"/>
    </source>
</evidence>
<comment type="caution">
    <text evidence="13">The sequence shown here is derived from an EMBL/GenBank/DDBJ whole genome shotgun (WGS) entry which is preliminary data.</text>
</comment>
<dbReference type="PANTHER" id="PTHR45884">
    <property type="entry name" value="N-ACETYLTRANSFERASE ECO"/>
    <property type="match status" value="1"/>
</dbReference>
<keyword evidence="6" id="KW-0862">Zinc</keyword>
<reference evidence="13 14" key="1">
    <citation type="submission" date="2023-10" db="EMBL/GenBank/DDBJ databases">
        <authorList>
            <person name="Maclean D."/>
            <person name="Macfadyen A."/>
        </authorList>
    </citation>
    <scope>NUCLEOTIDE SEQUENCE [LARGE SCALE GENOMIC DNA]</scope>
</reference>
<organism evidence="13 14">
    <name type="scientific">Coccomyxa viridis</name>
    <dbReference type="NCBI Taxonomy" id="1274662"/>
    <lineage>
        <taxon>Eukaryota</taxon>
        <taxon>Viridiplantae</taxon>
        <taxon>Chlorophyta</taxon>
        <taxon>core chlorophytes</taxon>
        <taxon>Trebouxiophyceae</taxon>
        <taxon>Trebouxiophyceae incertae sedis</taxon>
        <taxon>Coccomyxaceae</taxon>
        <taxon>Coccomyxa</taxon>
    </lineage>
</organism>
<evidence type="ECO:0000256" key="8">
    <source>
        <dbReference type="ARBA" id="ARBA00023306"/>
    </source>
</evidence>
<evidence type="ECO:0000259" key="12">
    <source>
        <dbReference type="Pfam" id="PF13880"/>
    </source>
</evidence>
<feature type="compositionally biased region" description="Polar residues" evidence="10">
    <location>
        <begin position="274"/>
        <end position="285"/>
    </location>
</feature>
<evidence type="ECO:0000256" key="9">
    <source>
        <dbReference type="ARBA" id="ARBA00023315"/>
    </source>
</evidence>
<evidence type="ECO:0000256" key="6">
    <source>
        <dbReference type="ARBA" id="ARBA00022833"/>
    </source>
</evidence>
<dbReference type="InterPro" id="IPR028005">
    <property type="entry name" value="AcTrfase_ESCO_Znf_dom"/>
</dbReference>
<accession>A0AAV1HX53</accession>
<dbReference type="PANTHER" id="PTHR45884:SF2">
    <property type="entry name" value="N-ACETYLTRANSFERASE ECO"/>
    <property type="match status" value="1"/>
</dbReference>
<keyword evidence="9" id="KW-0012">Acyltransferase</keyword>
<dbReference type="AlphaFoldDB" id="A0AAV1HX53"/>
<evidence type="ECO:0000256" key="2">
    <source>
        <dbReference type="ARBA" id="ARBA00005816"/>
    </source>
</evidence>
<dbReference type="GO" id="GO:0061733">
    <property type="term" value="F:protein-lysine-acetyltransferase activity"/>
    <property type="evidence" value="ECO:0007669"/>
    <property type="project" value="TreeGrafter"/>
</dbReference>
<proteinExistence type="inferred from homology"/>
<feature type="compositionally biased region" description="Low complexity" evidence="10">
    <location>
        <begin position="398"/>
        <end position="413"/>
    </location>
</feature>
<dbReference type="GO" id="GO:0008270">
    <property type="term" value="F:zinc ion binding"/>
    <property type="evidence" value="ECO:0007669"/>
    <property type="project" value="UniProtKB-KW"/>
</dbReference>
<comment type="subcellular location">
    <subcellularLocation>
        <location evidence="1">Nucleus</location>
    </subcellularLocation>
</comment>
<feature type="region of interest" description="Disordered" evidence="10">
    <location>
        <begin position="581"/>
        <end position="656"/>
    </location>
</feature>
<evidence type="ECO:0000256" key="5">
    <source>
        <dbReference type="ARBA" id="ARBA00022771"/>
    </source>
</evidence>
<comment type="similarity">
    <text evidence="2">Belongs to the acetyltransferase family. ECO subfamily.</text>
</comment>
<feature type="domain" description="N-acetyltransferase ESCO acetyl-transferase" evidence="12">
    <location>
        <begin position="669"/>
        <end position="735"/>
    </location>
</feature>
<feature type="compositionally biased region" description="Low complexity" evidence="10">
    <location>
        <begin position="618"/>
        <end position="639"/>
    </location>
</feature>
<sequence length="736" mass="78952">MDCERSLKLHVSTTVIFDGVKSSQLVVEKTFSRKKAQVKGTKVLNGHRPLAELNQPRDKAPVSEGATKQLQHFIRAPRALKQTHLDLGQANFHFQTCMLCGMTYAPGEEADEKLHAAHHAKLVQGIRFHGWQNERVLYRDGPAGYVLLVLPTDPAPHLKKVKEIAELLEDQLGLVRGWLMSVPSKVYLYVSASKCVVGCVMLQAISSACLALPGEDGAASTADSCPLQLTSTPAHPACQLSMGTLPAGSQDRLHVDSQRSQGIFPVDWAPSRTQGALTEDGSSSVAAGRSALSEPTRTLAQSRCQLQGPAIITAYTSPDKPAAMPTTPMAVCHTEPVKQRKRSMAPTGLPGSKWAALGSLGAAGPTSKQKLHRQQDFLAGWLMSAQKRPSQQGTAIESAGPSSPSASPRMGSPRADRLPKGAPDASTQDACSPCSARAAAHETSKQPLMCVTHEGEQHRDTASQAQLLPASQERAEADCPSSTRQACQEISRISPAGTADSAERSCMHSGSAAVGAHLDTSAAVSAELMKDLHSHTADHPPAAPRLHHCVLTEQSVNEQNLMPSELASAGEATEQKIAMLSTKSRQHQHSESMQLENRLEKSSAAQSQAQLVPEDAKQSQQSARQRQSSMQARQACSMQPGRTGRQGPRISRSQERAPLLVDESRRLAAAAGVRVMWVAVGARRRGIGSKLLDLARCNFLAGYVVPRHELAFSQPTEQGRSFAAAYTGSQKLLVYQ</sequence>
<name>A0AAV1HX53_9CHLO</name>
<keyword evidence="8" id="KW-0131">Cell cycle</keyword>
<keyword evidence="4" id="KW-0479">Metal-binding</keyword>
<evidence type="ECO:0000256" key="4">
    <source>
        <dbReference type="ARBA" id="ARBA00022723"/>
    </source>
</evidence>
<feature type="domain" description="N-acetyltransferase ESCO zinc-finger" evidence="11">
    <location>
        <begin position="82"/>
        <end position="121"/>
    </location>
</feature>
<evidence type="ECO:0000256" key="1">
    <source>
        <dbReference type="ARBA" id="ARBA00004123"/>
    </source>
</evidence>
<evidence type="ECO:0000313" key="13">
    <source>
        <dbReference type="EMBL" id="CAK0757396.1"/>
    </source>
</evidence>
<evidence type="ECO:0000256" key="10">
    <source>
        <dbReference type="SAM" id="MobiDB-lite"/>
    </source>
</evidence>
<dbReference type="Proteomes" id="UP001314263">
    <property type="component" value="Unassembled WGS sequence"/>
</dbReference>
<evidence type="ECO:0000256" key="3">
    <source>
        <dbReference type="ARBA" id="ARBA00022679"/>
    </source>
</evidence>
<evidence type="ECO:0008006" key="15">
    <source>
        <dbReference type="Google" id="ProtNLM"/>
    </source>
</evidence>